<feature type="region of interest" description="Disordered" evidence="1">
    <location>
        <begin position="22"/>
        <end position="43"/>
    </location>
</feature>
<evidence type="ECO:0000256" key="1">
    <source>
        <dbReference type="SAM" id="MobiDB-lite"/>
    </source>
</evidence>
<reference evidence="2" key="1">
    <citation type="submission" date="2021-06" db="EMBL/GenBank/DDBJ databases">
        <title>Parelaphostrongylus tenuis whole genome reference sequence.</title>
        <authorList>
            <person name="Garwood T.J."/>
            <person name="Larsen P.A."/>
            <person name="Fountain-Jones N.M."/>
            <person name="Garbe J.R."/>
            <person name="Macchietto M.G."/>
            <person name="Kania S.A."/>
            <person name="Gerhold R.W."/>
            <person name="Richards J.E."/>
            <person name="Wolf T.M."/>
        </authorList>
    </citation>
    <scope>NUCLEOTIDE SEQUENCE</scope>
    <source>
        <strain evidence="2">MNPRO001-30</strain>
        <tissue evidence="2">Meninges</tissue>
    </source>
</reference>
<name>A0AAD5QI23_PARTN</name>
<feature type="compositionally biased region" description="Polar residues" evidence="1">
    <location>
        <begin position="30"/>
        <end position="43"/>
    </location>
</feature>
<evidence type="ECO:0000313" key="2">
    <source>
        <dbReference type="EMBL" id="KAJ1352708.1"/>
    </source>
</evidence>
<dbReference type="Proteomes" id="UP001196413">
    <property type="component" value="Unassembled WGS sequence"/>
</dbReference>
<dbReference type="EMBL" id="JAHQIW010001527">
    <property type="protein sequence ID" value="KAJ1352708.1"/>
    <property type="molecule type" value="Genomic_DNA"/>
</dbReference>
<comment type="caution">
    <text evidence="2">The sequence shown here is derived from an EMBL/GenBank/DDBJ whole genome shotgun (WGS) entry which is preliminary data.</text>
</comment>
<proteinExistence type="predicted"/>
<protein>
    <submittedName>
        <fullName evidence="2">Uncharacterized protein</fullName>
    </submittedName>
</protein>
<accession>A0AAD5QI23</accession>
<organism evidence="2 3">
    <name type="scientific">Parelaphostrongylus tenuis</name>
    <name type="common">Meningeal worm</name>
    <dbReference type="NCBI Taxonomy" id="148309"/>
    <lineage>
        <taxon>Eukaryota</taxon>
        <taxon>Metazoa</taxon>
        <taxon>Ecdysozoa</taxon>
        <taxon>Nematoda</taxon>
        <taxon>Chromadorea</taxon>
        <taxon>Rhabditida</taxon>
        <taxon>Rhabditina</taxon>
        <taxon>Rhabditomorpha</taxon>
        <taxon>Strongyloidea</taxon>
        <taxon>Metastrongylidae</taxon>
        <taxon>Parelaphostrongylus</taxon>
    </lineage>
</organism>
<keyword evidence="3" id="KW-1185">Reference proteome</keyword>
<gene>
    <name evidence="2" type="ORF">KIN20_009110</name>
</gene>
<dbReference type="AlphaFoldDB" id="A0AAD5QI23"/>
<sequence>MKVYPFLERSVTENGCDACRGSHGAELHTPTLSGSQQQRSMERNSQATFEIAKRVAQPVIYDVQEKGETTNRMLEVLRSLQ</sequence>
<evidence type="ECO:0000313" key="3">
    <source>
        <dbReference type="Proteomes" id="UP001196413"/>
    </source>
</evidence>